<evidence type="ECO:0000313" key="5">
    <source>
        <dbReference type="Proteomes" id="UP000066480"/>
    </source>
</evidence>
<protein>
    <submittedName>
        <fullName evidence="4">Cysteine synthase</fullName>
    </submittedName>
</protein>
<comment type="cofactor">
    <cofactor evidence="1">
        <name>pyridoxal 5'-phosphate</name>
        <dbReference type="ChEBI" id="CHEBI:597326"/>
    </cofactor>
</comment>
<dbReference type="SUPFAM" id="SSF53686">
    <property type="entry name" value="Tryptophan synthase beta subunit-like PLP-dependent enzymes"/>
    <property type="match status" value="1"/>
</dbReference>
<dbReference type="InterPro" id="IPR001926">
    <property type="entry name" value="TrpB-like_PALP"/>
</dbReference>
<dbReference type="Pfam" id="PF00291">
    <property type="entry name" value="PALP"/>
    <property type="match status" value="1"/>
</dbReference>
<reference evidence="4 5" key="1">
    <citation type="submission" date="2015-03" db="EMBL/GenBank/DDBJ databases">
        <title>Luteipulveratus halotolerans sp. nov., a novel actinobacterium (Dermacoccaceae) from Sarawak, Malaysia.</title>
        <authorList>
            <person name="Juboi H."/>
            <person name="Basik A."/>
            <person name="Shamsul S.S."/>
            <person name="Arnold P."/>
            <person name="Schmitt E.K."/>
            <person name="Sanglier J.-J."/>
            <person name="Yeo T."/>
        </authorList>
    </citation>
    <scope>NUCLEOTIDE SEQUENCE [LARGE SCALE GENOMIC DNA]</scope>
    <source>
        <strain evidence="4 5">MN07-A0370</strain>
    </source>
</reference>
<dbReference type="KEGG" id="lmoi:VV02_00960"/>
<dbReference type="PATRIC" id="fig|571913.6.peg.199"/>
<dbReference type="STRING" id="571913.VV02_00960"/>
<sequence>MEVFSHAGQAIGRPDLIALDATTYAIRFESMKVLSARGALLRLLSEGRVAVGDTVIDSSSGIYAQALALACHELGIRCRIIGSTTIDPVQRAQLELLGVELEQMPPTDSLRQDQDRRVARIQEILTAEPRVHWMRQYHDPIHDDGYAPVGEAVGGALAARGHAAVTVVAAVGSGVSSFALSQGISRSLPTRLVGVQPFGSVTFGSEHVDDPDMLIAGIGSSIPFGNVRHTAYDVVHWISHEVACSGTVDLLRRHALFAGLSSGAVHAAAGAEAGREGDEERARLLVVPDTGHRYASTVHARHGDVRPLTDYAPRQVAEPDELVLPWCRMEWGGRTAPQPASYVPGD</sequence>
<evidence type="ECO:0000313" key="4">
    <source>
        <dbReference type="EMBL" id="AKU18517.1"/>
    </source>
</evidence>
<dbReference type="Gene3D" id="3.40.50.1100">
    <property type="match status" value="2"/>
</dbReference>
<dbReference type="GO" id="GO:1901605">
    <property type="term" value="P:alpha-amino acid metabolic process"/>
    <property type="evidence" value="ECO:0007669"/>
    <property type="project" value="UniProtKB-ARBA"/>
</dbReference>
<dbReference type="PANTHER" id="PTHR10314">
    <property type="entry name" value="CYSTATHIONINE BETA-SYNTHASE"/>
    <property type="match status" value="1"/>
</dbReference>
<keyword evidence="2" id="KW-0663">Pyridoxal phosphate</keyword>
<evidence type="ECO:0000259" key="3">
    <source>
        <dbReference type="Pfam" id="PF00291"/>
    </source>
</evidence>
<dbReference type="InterPro" id="IPR050214">
    <property type="entry name" value="Cys_Synth/Cystath_Beta-Synth"/>
</dbReference>
<accession>A0A0K1JP71</accession>
<dbReference type="InterPro" id="IPR036052">
    <property type="entry name" value="TrpB-like_PALP_sf"/>
</dbReference>
<evidence type="ECO:0000256" key="2">
    <source>
        <dbReference type="ARBA" id="ARBA00022898"/>
    </source>
</evidence>
<dbReference type="Proteomes" id="UP000066480">
    <property type="component" value="Chromosome"/>
</dbReference>
<name>A0A0K1JP71_9MICO</name>
<keyword evidence="5" id="KW-1185">Reference proteome</keyword>
<dbReference type="AlphaFoldDB" id="A0A0K1JP71"/>
<dbReference type="OrthoDB" id="5129755at2"/>
<gene>
    <name evidence="4" type="ORF">VV02_00960</name>
</gene>
<dbReference type="EMBL" id="CP011112">
    <property type="protein sequence ID" value="AKU18517.1"/>
    <property type="molecule type" value="Genomic_DNA"/>
</dbReference>
<proteinExistence type="predicted"/>
<feature type="domain" description="Tryptophan synthase beta chain-like PALP" evidence="3">
    <location>
        <begin position="29"/>
        <end position="281"/>
    </location>
</feature>
<organism evidence="4 5">
    <name type="scientific">Luteipulveratus mongoliensis</name>
    <dbReference type="NCBI Taxonomy" id="571913"/>
    <lineage>
        <taxon>Bacteria</taxon>
        <taxon>Bacillati</taxon>
        <taxon>Actinomycetota</taxon>
        <taxon>Actinomycetes</taxon>
        <taxon>Micrococcales</taxon>
        <taxon>Dermacoccaceae</taxon>
        <taxon>Luteipulveratus</taxon>
    </lineage>
</organism>
<evidence type="ECO:0000256" key="1">
    <source>
        <dbReference type="ARBA" id="ARBA00001933"/>
    </source>
</evidence>